<dbReference type="EMBL" id="MK514282">
    <property type="protein sequence ID" value="QBP07452.1"/>
    <property type="molecule type" value="Genomic_DNA"/>
</dbReference>
<reference evidence="1 2" key="1">
    <citation type="submission" date="2019-02" db="EMBL/GenBank/DDBJ databases">
        <authorList>
            <person name="Webb C.J."/>
            <person name="Sharma R."/>
            <person name="Berg J.A."/>
            <person name="Payne A.M."/>
            <person name="Fajardo C.P."/>
            <person name="Breakwell D.P."/>
            <person name="Hope S."/>
            <person name="Grose J.H."/>
        </authorList>
    </citation>
    <scope>NUCLEOTIDE SEQUENCE [LARGE SCALE GENOMIC DNA]</scope>
</reference>
<sequence>MSMWDQPGTAFTKITGDAANFLNSTFDINSFATDFVDKVKQQVQKVASIELFRLTSAAARKMRFSSGADIVRQLEELGEFQMAPPVMQPFLVAMPEYRTLYNNNMAAGFENGFSKHDQFRGNAYMHTDANYREATDGMVTEYHPTHLFNWVLPEERQDKLSRINKVDLQICWSRARDLDWEDSDPYSEYNASCY</sequence>
<proteinExistence type="predicted"/>
<evidence type="ECO:0000313" key="2">
    <source>
        <dbReference type="Proteomes" id="UP000295398"/>
    </source>
</evidence>
<dbReference type="Proteomes" id="UP000295398">
    <property type="component" value="Segment"/>
</dbReference>
<evidence type="ECO:0000313" key="1">
    <source>
        <dbReference type="EMBL" id="QBP07452.1"/>
    </source>
</evidence>
<protein>
    <submittedName>
        <fullName evidence="1">Uncharacterized protein</fullName>
    </submittedName>
</protein>
<keyword evidence="2" id="KW-1185">Reference proteome</keyword>
<name>A0A482IGJ0_9CAUD</name>
<accession>A0A482IGJ0</accession>
<gene>
    <name evidence="1" type="ORF">DERBICUS_26</name>
</gene>
<organism evidence="1 2">
    <name type="scientific">Erwinia phage Derbicus</name>
    <dbReference type="NCBI Taxonomy" id="2530027"/>
    <lineage>
        <taxon>Viruses</taxon>
        <taxon>Duplodnaviria</taxon>
        <taxon>Heunggongvirae</taxon>
        <taxon>Uroviricota</taxon>
        <taxon>Caudoviricetes</taxon>
        <taxon>Chimalliviridae</taxon>
        <taxon>Derbicusvirus</taxon>
        <taxon>Derbicusvirus derbicus</taxon>
    </lineage>
</organism>